<sequence length="205" mass="22457">MTSSAQSTISLFPSLSSHHHSAPLKLPAHPDYARRNPLSEGASPVRSCSAGARARTLYIRRACHTQRRPNNASFSAALPSAIRSRSANVRAAALIMTIRYPALVLGLHRELGARVPHAMQHTQVPIPPMHIPVLPPRPTWTPERLAAWTTLLGRAQFCVEAADVEGIHGVGVETSEQIMRSLKLGYAWDLPRATTLVERMEVHGH</sequence>
<evidence type="ECO:0000256" key="1">
    <source>
        <dbReference type="SAM" id="MobiDB-lite"/>
    </source>
</evidence>
<accession>A0AAD7K6C6</accession>
<feature type="region of interest" description="Disordered" evidence="1">
    <location>
        <begin position="16"/>
        <end position="46"/>
    </location>
</feature>
<organism evidence="2 3">
    <name type="scientific">Mycena maculata</name>
    <dbReference type="NCBI Taxonomy" id="230809"/>
    <lineage>
        <taxon>Eukaryota</taxon>
        <taxon>Fungi</taxon>
        <taxon>Dikarya</taxon>
        <taxon>Basidiomycota</taxon>
        <taxon>Agaricomycotina</taxon>
        <taxon>Agaricomycetes</taxon>
        <taxon>Agaricomycetidae</taxon>
        <taxon>Agaricales</taxon>
        <taxon>Marasmiineae</taxon>
        <taxon>Mycenaceae</taxon>
        <taxon>Mycena</taxon>
    </lineage>
</organism>
<evidence type="ECO:0000313" key="2">
    <source>
        <dbReference type="EMBL" id="KAJ7779329.1"/>
    </source>
</evidence>
<keyword evidence="3" id="KW-1185">Reference proteome</keyword>
<gene>
    <name evidence="2" type="ORF">DFH07DRAFT_950393</name>
</gene>
<name>A0AAD7K6C6_9AGAR</name>
<proteinExistence type="predicted"/>
<evidence type="ECO:0000313" key="3">
    <source>
        <dbReference type="Proteomes" id="UP001215280"/>
    </source>
</evidence>
<comment type="caution">
    <text evidence="2">The sequence shown here is derived from an EMBL/GenBank/DDBJ whole genome shotgun (WGS) entry which is preliminary data.</text>
</comment>
<reference evidence="2" key="1">
    <citation type="submission" date="2023-03" db="EMBL/GenBank/DDBJ databases">
        <title>Massive genome expansion in bonnet fungi (Mycena s.s.) driven by repeated elements and novel gene families across ecological guilds.</title>
        <authorList>
            <consortium name="Lawrence Berkeley National Laboratory"/>
            <person name="Harder C.B."/>
            <person name="Miyauchi S."/>
            <person name="Viragh M."/>
            <person name="Kuo A."/>
            <person name="Thoen E."/>
            <person name="Andreopoulos B."/>
            <person name="Lu D."/>
            <person name="Skrede I."/>
            <person name="Drula E."/>
            <person name="Henrissat B."/>
            <person name="Morin E."/>
            <person name="Kohler A."/>
            <person name="Barry K."/>
            <person name="LaButti K."/>
            <person name="Morin E."/>
            <person name="Salamov A."/>
            <person name="Lipzen A."/>
            <person name="Mereny Z."/>
            <person name="Hegedus B."/>
            <person name="Baldrian P."/>
            <person name="Stursova M."/>
            <person name="Weitz H."/>
            <person name="Taylor A."/>
            <person name="Grigoriev I.V."/>
            <person name="Nagy L.G."/>
            <person name="Martin F."/>
            <person name="Kauserud H."/>
        </authorList>
    </citation>
    <scope>NUCLEOTIDE SEQUENCE</scope>
    <source>
        <strain evidence="2">CBHHK188m</strain>
    </source>
</reference>
<dbReference type="EMBL" id="JARJLG010000007">
    <property type="protein sequence ID" value="KAJ7779329.1"/>
    <property type="molecule type" value="Genomic_DNA"/>
</dbReference>
<dbReference type="Proteomes" id="UP001215280">
    <property type="component" value="Unassembled WGS sequence"/>
</dbReference>
<protein>
    <submittedName>
        <fullName evidence="2">Uncharacterized protein</fullName>
    </submittedName>
</protein>
<dbReference type="AlphaFoldDB" id="A0AAD7K6C6"/>